<dbReference type="Proteomes" id="UP001283361">
    <property type="component" value="Unassembled WGS sequence"/>
</dbReference>
<protein>
    <submittedName>
        <fullName evidence="2">Uncharacterized protein</fullName>
    </submittedName>
</protein>
<dbReference type="AlphaFoldDB" id="A0AAE1ASI1"/>
<gene>
    <name evidence="2" type="ORF">RRG08_014557</name>
</gene>
<name>A0AAE1ASI1_9GAST</name>
<feature type="compositionally biased region" description="Polar residues" evidence="1">
    <location>
        <begin position="345"/>
        <end position="359"/>
    </location>
</feature>
<sequence length="365" mass="41144">MVRTDEEETFNKDVKTVLMTCLGCLFSEKPPDGENRDEEETFNKDVKTVLMTCLGCLFSEKLSHGENRDEEETFNKDVKTVLMTCLGCLFSEKPPDGENRDEEETFNKDVKTVLRLSHGEKEEEETFNKDVKTVLMTCLGCLFSEKPPDGENRDEEETFNKDVKTVLMTCLGCLFSEKLSHGENRDEEEKNNRHEECTILYVPSVPDQPGLTVGSRFSSEHELPLCAVRRCIQAAGKAALGENGDESSSSTEVYIPQESSCSGVSSFYGKDKESDAQEEEIRGRRKKRKTKEQRDTVNITDGKIHRALKNAGGGKCHKKCHDRFAQRLRNLWVKANSRARWGSMKSRTSSPTMGHSCRTTAGHLG</sequence>
<evidence type="ECO:0000256" key="1">
    <source>
        <dbReference type="SAM" id="MobiDB-lite"/>
    </source>
</evidence>
<reference evidence="2" key="1">
    <citation type="journal article" date="2023" name="G3 (Bethesda)">
        <title>A reference genome for the long-term kleptoplast-retaining sea slug Elysia crispata morphotype clarki.</title>
        <authorList>
            <person name="Eastman K.E."/>
            <person name="Pendleton A.L."/>
            <person name="Shaikh M.A."/>
            <person name="Suttiyut T."/>
            <person name="Ogas R."/>
            <person name="Tomko P."/>
            <person name="Gavelis G."/>
            <person name="Widhalm J.R."/>
            <person name="Wisecaver J.H."/>
        </authorList>
    </citation>
    <scope>NUCLEOTIDE SEQUENCE</scope>
    <source>
        <strain evidence="2">ECLA1</strain>
    </source>
</reference>
<feature type="region of interest" description="Disordered" evidence="1">
    <location>
        <begin position="342"/>
        <end position="365"/>
    </location>
</feature>
<organism evidence="2 3">
    <name type="scientific">Elysia crispata</name>
    <name type="common">lettuce slug</name>
    <dbReference type="NCBI Taxonomy" id="231223"/>
    <lineage>
        <taxon>Eukaryota</taxon>
        <taxon>Metazoa</taxon>
        <taxon>Spiralia</taxon>
        <taxon>Lophotrochozoa</taxon>
        <taxon>Mollusca</taxon>
        <taxon>Gastropoda</taxon>
        <taxon>Heterobranchia</taxon>
        <taxon>Euthyneura</taxon>
        <taxon>Panpulmonata</taxon>
        <taxon>Sacoglossa</taxon>
        <taxon>Placobranchoidea</taxon>
        <taxon>Plakobranchidae</taxon>
        <taxon>Elysia</taxon>
    </lineage>
</organism>
<feature type="compositionally biased region" description="Basic and acidic residues" evidence="1">
    <location>
        <begin position="269"/>
        <end position="282"/>
    </location>
</feature>
<dbReference type="EMBL" id="JAWDGP010001265">
    <property type="protein sequence ID" value="KAK3793235.1"/>
    <property type="molecule type" value="Genomic_DNA"/>
</dbReference>
<evidence type="ECO:0000313" key="2">
    <source>
        <dbReference type="EMBL" id="KAK3793235.1"/>
    </source>
</evidence>
<feature type="region of interest" description="Disordered" evidence="1">
    <location>
        <begin position="262"/>
        <end position="296"/>
    </location>
</feature>
<accession>A0AAE1ASI1</accession>
<keyword evidence="3" id="KW-1185">Reference proteome</keyword>
<comment type="caution">
    <text evidence="2">The sequence shown here is derived from an EMBL/GenBank/DDBJ whole genome shotgun (WGS) entry which is preliminary data.</text>
</comment>
<evidence type="ECO:0000313" key="3">
    <source>
        <dbReference type="Proteomes" id="UP001283361"/>
    </source>
</evidence>
<proteinExistence type="predicted"/>